<sequence length="61" mass="6800">MPQCVEERADCRGEQVRAQRAALEHARELRHGVCLSVGGVADREDSILVHPLANLDEPYMT</sequence>
<dbReference type="AlphaFoldDB" id="A0A8T1I864"/>
<dbReference type="EMBL" id="RCMV01000260">
    <property type="protein sequence ID" value="KAG3220503.1"/>
    <property type="molecule type" value="Genomic_DNA"/>
</dbReference>
<evidence type="ECO:0000313" key="2">
    <source>
        <dbReference type="Proteomes" id="UP000760860"/>
    </source>
</evidence>
<accession>A0A8T1I864</accession>
<comment type="caution">
    <text evidence="1">The sequence shown here is derived from an EMBL/GenBank/DDBJ whole genome shotgun (WGS) entry which is preliminary data.</text>
</comment>
<name>A0A8T1I864_9STRA</name>
<organism evidence="1 2">
    <name type="scientific">Phytophthora cactorum</name>
    <dbReference type="NCBI Taxonomy" id="29920"/>
    <lineage>
        <taxon>Eukaryota</taxon>
        <taxon>Sar</taxon>
        <taxon>Stramenopiles</taxon>
        <taxon>Oomycota</taxon>
        <taxon>Peronosporomycetes</taxon>
        <taxon>Peronosporales</taxon>
        <taxon>Peronosporaceae</taxon>
        <taxon>Phytophthora</taxon>
    </lineage>
</organism>
<proteinExistence type="predicted"/>
<reference evidence="1" key="1">
    <citation type="submission" date="2018-05" db="EMBL/GenBank/DDBJ databases">
        <title>Effector identification in a new, highly contiguous assembly of the strawberry crown rot pathogen Phytophthora cactorum.</title>
        <authorList>
            <person name="Armitage A.D."/>
            <person name="Nellist C.F."/>
            <person name="Bates H."/>
            <person name="Vickerstaff R.J."/>
            <person name="Harrison R.J."/>
        </authorList>
    </citation>
    <scope>NUCLEOTIDE SEQUENCE</scope>
    <source>
        <strain evidence="1">P421</strain>
    </source>
</reference>
<evidence type="ECO:0000313" key="1">
    <source>
        <dbReference type="EMBL" id="KAG3220503.1"/>
    </source>
</evidence>
<dbReference type="Proteomes" id="UP000760860">
    <property type="component" value="Unassembled WGS sequence"/>
</dbReference>
<protein>
    <submittedName>
        <fullName evidence="1">Uncharacterized protein</fullName>
    </submittedName>
</protein>
<gene>
    <name evidence="1" type="ORF">PC129_g8743</name>
</gene>